<accession>A0A9D3Q505</accession>
<feature type="region of interest" description="Disordered" evidence="2">
    <location>
        <begin position="438"/>
        <end position="470"/>
    </location>
</feature>
<dbReference type="InterPro" id="IPR029071">
    <property type="entry name" value="Ubiquitin-like_domsf"/>
</dbReference>
<dbReference type="Proteomes" id="UP001046870">
    <property type="component" value="Chromosome 8"/>
</dbReference>
<name>A0A9D3Q505_MEGAT</name>
<proteinExistence type="predicted"/>
<feature type="compositionally biased region" description="Basic and acidic residues" evidence="2">
    <location>
        <begin position="232"/>
        <end position="264"/>
    </location>
</feature>
<dbReference type="PANTHER" id="PTHR15286:SF16">
    <property type="entry name" value="RAS ASSOCIATION DOMAIN-CONTAINING PROTEIN 8"/>
    <property type="match status" value="1"/>
</dbReference>
<sequence>MELKVSVDGVQRVVCGVTEKTTCQEVVIALAQALGRTGRYTLKEKFKEFERNVTPDERLLESLGKYGQQSREVQLTLLHNGPSLGGAGADGTQGGSQQACAPLRRVDAGVRGRRGSCGLHRQSLPPLSRLRLHADSPQLAEAKKPKRKSLTLVEEAFGWLENLSRGGRQQRRGERERSKETERTKGWVSPNLSPPTSVDCTSPVDSQGTGCHRKGAVTVHQQRTSILGDPSGSKDRDGVHDDTERDGNQNKHTKKDQEIQKVKPEVQQNPKTQGETETEEGKLRVLLTHQRALLRELQLRIDATDTQIKELEERQRIWLNQETLERLVEEDEDADQPEYWENELRAEEGYERDLQEQFLEMKEKAAECKAKLEEYRRRLQGLDPARGTRTLPGAEAVMDPEQDSTTGALKPAAPRWTQPNTSTLCAAIQQDEKLQQTRTSAWKGAEREERPSVASHHHQNRISPYRITHSQAKGASQLREWWSRWSEAQAQSGPKEPVVHRSALTIQLGSTRV</sequence>
<dbReference type="EMBL" id="JAFDVH010000008">
    <property type="protein sequence ID" value="KAG7472704.1"/>
    <property type="molecule type" value="Genomic_DNA"/>
</dbReference>
<evidence type="ECO:0000259" key="3">
    <source>
        <dbReference type="Pfam" id="PF00788"/>
    </source>
</evidence>
<feature type="domain" description="Ras-associating" evidence="3">
    <location>
        <begin position="2"/>
        <end position="77"/>
    </location>
</feature>
<feature type="region of interest" description="Disordered" evidence="2">
    <location>
        <begin position="398"/>
        <end position="417"/>
    </location>
</feature>
<gene>
    <name evidence="4" type="ORF">MATL_G00111830</name>
</gene>
<evidence type="ECO:0000256" key="1">
    <source>
        <dbReference type="SAM" id="Coils"/>
    </source>
</evidence>
<dbReference type="SUPFAM" id="SSF54236">
    <property type="entry name" value="Ubiquitin-like"/>
    <property type="match status" value="1"/>
</dbReference>
<feature type="compositionally biased region" description="Polar residues" evidence="2">
    <location>
        <begin position="190"/>
        <end position="209"/>
    </location>
</feature>
<dbReference type="OrthoDB" id="10051571at2759"/>
<feature type="compositionally biased region" description="Basic and acidic residues" evidence="2">
    <location>
        <begin position="171"/>
        <end position="185"/>
    </location>
</feature>
<keyword evidence="1" id="KW-0175">Coiled coil</keyword>
<reference evidence="4" key="1">
    <citation type="submission" date="2021-01" db="EMBL/GenBank/DDBJ databases">
        <authorList>
            <person name="Zahm M."/>
            <person name="Roques C."/>
            <person name="Cabau C."/>
            <person name="Klopp C."/>
            <person name="Donnadieu C."/>
            <person name="Jouanno E."/>
            <person name="Lampietro C."/>
            <person name="Louis A."/>
            <person name="Herpin A."/>
            <person name="Echchiki A."/>
            <person name="Berthelot C."/>
            <person name="Parey E."/>
            <person name="Roest-Crollius H."/>
            <person name="Braasch I."/>
            <person name="Postlethwait J."/>
            <person name="Bobe J."/>
            <person name="Montfort J."/>
            <person name="Bouchez O."/>
            <person name="Begum T."/>
            <person name="Mejri S."/>
            <person name="Adams A."/>
            <person name="Chen W.-J."/>
            <person name="Guiguen Y."/>
        </authorList>
    </citation>
    <scope>NUCLEOTIDE SEQUENCE</scope>
    <source>
        <strain evidence="4">YG-15Mar2019-1</strain>
        <tissue evidence="4">Brain</tissue>
    </source>
</reference>
<organism evidence="4 5">
    <name type="scientific">Megalops atlanticus</name>
    <name type="common">Tarpon</name>
    <name type="synonym">Clupea gigantea</name>
    <dbReference type="NCBI Taxonomy" id="7932"/>
    <lineage>
        <taxon>Eukaryota</taxon>
        <taxon>Metazoa</taxon>
        <taxon>Chordata</taxon>
        <taxon>Craniata</taxon>
        <taxon>Vertebrata</taxon>
        <taxon>Euteleostomi</taxon>
        <taxon>Actinopterygii</taxon>
        <taxon>Neopterygii</taxon>
        <taxon>Teleostei</taxon>
        <taxon>Elopiformes</taxon>
        <taxon>Megalopidae</taxon>
        <taxon>Megalops</taxon>
    </lineage>
</organism>
<comment type="caution">
    <text evidence="4">The sequence shown here is derived from an EMBL/GenBank/DDBJ whole genome shotgun (WGS) entry which is preliminary data.</text>
</comment>
<evidence type="ECO:0000313" key="4">
    <source>
        <dbReference type="EMBL" id="KAG7472704.1"/>
    </source>
</evidence>
<keyword evidence="5" id="KW-1185">Reference proteome</keyword>
<dbReference type="InterPro" id="IPR033593">
    <property type="entry name" value="N-RASSF"/>
</dbReference>
<evidence type="ECO:0000313" key="5">
    <source>
        <dbReference type="Proteomes" id="UP001046870"/>
    </source>
</evidence>
<dbReference type="PANTHER" id="PTHR15286">
    <property type="entry name" value="RAS-ASSOCIATING DOMAIN CONTAINING PROTEIN"/>
    <property type="match status" value="1"/>
</dbReference>
<dbReference type="Pfam" id="PF00788">
    <property type="entry name" value="RA"/>
    <property type="match status" value="1"/>
</dbReference>
<dbReference type="InterPro" id="IPR000159">
    <property type="entry name" value="RA_dom"/>
</dbReference>
<protein>
    <recommendedName>
        <fullName evidence="3">Ras-associating domain-containing protein</fullName>
    </recommendedName>
</protein>
<evidence type="ECO:0000256" key="2">
    <source>
        <dbReference type="SAM" id="MobiDB-lite"/>
    </source>
</evidence>
<dbReference type="Gene3D" id="3.10.20.90">
    <property type="entry name" value="Phosphatidylinositol 3-kinase Catalytic Subunit, Chain A, domain 1"/>
    <property type="match status" value="1"/>
</dbReference>
<feature type="coiled-coil region" evidence="1">
    <location>
        <begin position="351"/>
        <end position="378"/>
    </location>
</feature>
<dbReference type="AlphaFoldDB" id="A0A9D3Q505"/>
<feature type="region of interest" description="Disordered" evidence="2">
    <location>
        <begin position="165"/>
        <end position="280"/>
    </location>
</feature>